<evidence type="ECO:0000259" key="4">
    <source>
        <dbReference type="PROSITE" id="PS51371"/>
    </source>
</evidence>
<dbReference type="Gene3D" id="3.10.580.10">
    <property type="entry name" value="CBS-domain"/>
    <property type="match status" value="1"/>
</dbReference>
<dbReference type="SMART" id="SM00116">
    <property type="entry name" value="CBS"/>
    <property type="match status" value="2"/>
</dbReference>
<dbReference type="PROSITE" id="PS51371">
    <property type="entry name" value="CBS"/>
    <property type="match status" value="2"/>
</dbReference>
<evidence type="ECO:0000256" key="1">
    <source>
        <dbReference type="ARBA" id="ARBA00023122"/>
    </source>
</evidence>
<evidence type="ECO:0000256" key="2">
    <source>
        <dbReference type="PROSITE-ProRule" id="PRU00703"/>
    </source>
</evidence>
<gene>
    <name evidence="5" type="ORF">BLL52_2136</name>
</gene>
<evidence type="ECO:0000313" key="6">
    <source>
        <dbReference type="Proteomes" id="UP000185911"/>
    </source>
</evidence>
<feature type="domain" description="CBS" evidence="4">
    <location>
        <begin position="176"/>
        <end position="234"/>
    </location>
</feature>
<dbReference type="InterPro" id="IPR000644">
    <property type="entry name" value="CBS_dom"/>
</dbReference>
<dbReference type="STRING" id="81479.RA876_04960"/>
<reference evidence="5 6" key="1">
    <citation type="submission" date="2017-01" db="EMBL/GenBank/DDBJ databases">
        <title>Genome sequence of Rhodoferax antarcticus ANT.BR, a psychrophilic purple nonsulfur bacterium from an Antarctic microbial mat.</title>
        <authorList>
            <person name="Baker J."/>
            <person name="Riester C."/>
            <person name="Skinner B."/>
            <person name="Newell A."/>
            <person name="Swingley W."/>
            <person name="Madigan M."/>
            <person name="Jung D."/>
            <person name="Asao M."/>
            <person name="Chen M."/>
            <person name="Loughlin P."/>
            <person name="Pan H."/>
            <person name="Lin S."/>
            <person name="Li N."/>
            <person name="Shaw J."/>
            <person name="Prado M."/>
            <person name="Sherman C."/>
            <person name="Li X."/>
            <person name="Tang J."/>
            <person name="Blankenship R."/>
            <person name="Zhao T."/>
            <person name="Touchman J."/>
            <person name="Sattley M."/>
        </authorList>
    </citation>
    <scope>NUCLEOTIDE SEQUENCE [LARGE SCALE GENOMIC DNA]</scope>
    <source>
        <strain evidence="5 6">ANT.BR</strain>
    </source>
</reference>
<evidence type="ECO:0000313" key="5">
    <source>
        <dbReference type="EMBL" id="OLP05907.1"/>
    </source>
</evidence>
<dbReference type="EMBL" id="MSYM01000013">
    <property type="protein sequence ID" value="OLP05907.1"/>
    <property type="molecule type" value="Genomic_DNA"/>
</dbReference>
<dbReference type="Pfam" id="PF00571">
    <property type="entry name" value="CBS"/>
    <property type="match status" value="2"/>
</dbReference>
<dbReference type="InterPro" id="IPR051257">
    <property type="entry name" value="Diverse_CBS-Domain"/>
</dbReference>
<sequence>MFSVYGMQGRLFRGSLEQLRQVGGVSALPRTRNLLPVAKEGRDRLAESFGAFVESEANSGSSSSSSRGGAADEARKSPLSAYTDTQLGSLDRRPLTQVQDLMSKQIISLKDTATVLQAWQILSEKAVGQAPVVDEQGHLVGLLTRADLLKPERLPSPDSHALAWRAFTLQNVTEIMVTPVPSVAPETDIRRVARVLLDSGLPGLPVVDDQGMLAGFIARSDILRAVVTEPPLDLWG</sequence>
<dbReference type="InterPro" id="IPR046342">
    <property type="entry name" value="CBS_dom_sf"/>
</dbReference>
<dbReference type="PANTHER" id="PTHR43080">
    <property type="entry name" value="CBS DOMAIN-CONTAINING PROTEIN CBSX3, MITOCHONDRIAL"/>
    <property type="match status" value="1"/>
</dbReference>
<feature type="compositionally biased region" description="Low complexity" evidence="3">
    <location>
        <begin position="56"/>
        <end position="69"/>
    </location>
</feature>
<comment type="caution">
    <text evidence="5">The sequence shown here is derived from an EMBL/GenBank/DDBJ whole genome shotgun (WGS) entry which is preliminary data.</text>
</comment>
<dbReference type="AlphaFoldDB" id="A0A1Q8YD06"/>
<evidence type="ECO:0000256" key="3">
    <source>
        <dbReference type="SAM" id="MobiDB-lite"/>
    </source>
</evidence>
<dbReference type="PANTHER" id="PTHR43080:SF26">
    <property type="entry name" value="REGULATORY PROTEIN"/>
    <property type="match status" value="1"/>
</dbReference>
<proteinExistence type="predicted"/>
<keyword evidence="1 2" id="KW-0129">CBS domain</keyword>
<accession>A0A1Q8YD06</accession>
<organism evidence="5 6">
    <name type="scientific">Rhodoferax antarcticus ANT.BR</name>
    <dbReference type="NCBI Taxonomy" id="1111071"/>
    <lineage>
        <taxon>Bacteria</taxon>
        <taxon>Pseudomonadati</taxon>
        <taxon>Pseudomonadota</taxon>
        <taxon>Betaproteobacteria</taxon>
        <taxon>Burkholderiales</taxon>
        <taxon>Comamonadaceae</taxon>
        <taxon>Rhodoferax</taxon>
    </lineage>
</organism>
<keyword evidence="6" id="KW-1185">Reference proteome</keyword>
<dbReference type="SUPFAM" id="SSF54631">
    <property type="entry name" value="CBS-domain pair"/>
    <property type="match status" value="1"/>
</dbReference>
<name>A0A1Q8YD06_9BURK</name>
<feature type="domain" description="CBS" evidence="4">
    <location>
        <begin position="102"/>
        <end position="159"/>
    </location>
</feature>
<dbReference type="RefSeq" id="WP_075586463.1">
    <property type="nucleotide sequence ID" value="NZ_MSYM01000013.1"/>
</dbReference>
<dbReference type="Proteomes" id="UP000185911">
    <property type="component" value="Unassembled WGS sequence"/>
</dbReference>
<feature type="region of interest" description="Disordered" evidence="3">
    <location>
        <begin position="56"/>
        <end position="86"/>
    </location>
</feature>
<protein>
    <submittedName>
        <fullName evidence="5">CBS domain pair family protein</fullName>
    </submittedName>
</protein>